<keyword evidence="4" id="KW-0689">Ribosomal protein</keyword>
<dbReference type="KEGG" id="aluc:AKAW2_20475A"/>
<feature type="region of interest" description="Disordered" evidence="7">
    <location>
        <begin position="166"/>
        <end position="189"/>
    </location>
</feature>
<evidence type="ECO:0000256" key="7">
    <source>
        <dbReference type="SAM" id="MobiDB-lite"/>
    </source>
</evidence>
<dbReference type="GeneID" id="64956860"/>
<evidence type="ECO:0000256" key="6">
    <source>
        <dbReference type="ARBA" id="ARBA00023274"/>
    </source>
</evidence>
<dbReference type="OrthoDB" id="408933at2759"/>
<gene>
    <name evidence="8" type="ORF">AKAW2_20475A</name>
</gene>
<keyword evidence="5" id="KW-0496">Mitochondrion</keyword>
<dbReference type="EMBL" id="AP024426">
    <property type="protein sequence ID" value="BCR95535.1"/>
    <property type="molecule type" value="Genomic_DNA"/>
</dbReference>
<evidence type="ECO:0000256" key="1">
    <source>
        <dbReference type="ARBA" id="ARBA00004173"/>
    </source>
</evidence>
<organism evidence="8 9">
    <name type="scientific">Aspergillus kawachii</name>
    <name type="common">White koji mold</name>
    <name type="synonym">Aspergillus awamori var. kawachi</name>
    <dbReference type="NCBI Taxonomy" id="1069201"/>
    <lineage>
        <taxon>Eukaryota</taxon>
        <taxon>Fungi</taxon>
        <taxon>Dikarya</taxon>
        <taxon>Ascomycota</taxon>
        <taxon>Pezizomycotina</taxon>
        <taxon>Eurotiomycetes</taxon>
        <taxon>Eurotiomycetidae</taxon>
        <taxon>Eurotiales</taxon>
        <taxon>Aspergillaceae</taxon>
        <taxon>Aspergillus</taxon>
        <taxon>Aspergillus subgen. Circumdati</taxon>
    </lineage>
</organism>
<dbReference type="AlphaFoldDB" id="A0A7R7W380"/>
<dbReference type="InterPro" id="IPR019189">
    <property type="entry name" value="Ribosomal_mL41"/>
</dbReference>
<keyword evidence="3" id="KW-0809">Transit peptide</keyword>
<accession>A0A7R7W380</accession>
<comment type="similarity">
    <text evidence="2">Belongs to the mitochondrion-specific ribosomal protein mL41 family.</text>
</comment>
<sequence length="189" mass="21395">MRTTKKVLGGAELLLSSAAQKEPSYRLFPEHLVQRSSVLLPPQPTDRQLPLCLPTMFKPSQPMMARLRLTTKQVLGGYYKGNRTGSMGYFAKNGSYVIDWKKVRTFAVPENLDQFKLTPFVTKRMPPTKSKYTKEIEKDGRIVTLQRAFSGKDYLDMWASDNGQEVLEQERLDSEAAAESSSTTQPARQ</sequence>
<dbReference type="RefSeq" id="XP_041539301.1">
    <property type="nucleotide sequence ID" value="XM_041685192.1"/>
</dbReference>
<name>A0A7R7W380_ASPKA</name>
<evidence type="ECO:0000256" key="3">
    <source>
        <dbReference type="ARBA" id="ARBA00022946"/>
    </source>
</evidence>
<keyword evidence="6" id="KW-0687">Ribonucleoprotein</keyword>
<dbReference type="Proteomes" id="UP000661280">
    <property type="component" value="Chromosome 2"/>
</dbReference>
<evidence type="ECO:0000256" key="4">
    <source>
        <dbReference type="ARBA" id="ARBA00022980"/>
    </source>
</evidence>
<evidence type="ECO:0000256" key="2">
    <source>
        <dbReference type="ARBA" id="ARBA00010152"/>
    </source>
</evidence>
<evidence type="ECO:0008006" key="10">
    <source>
        <dbReference type="Google" id="ProtNLM"/>
    </source>
</evidence>
<dbReference type="PANTHER" id="PTHR21338">
    <property type="entry name" value="MITOCHONDRIAL RIBOSOMAL PROTEIN L41"/>
    <property type="match status" value="1"/>
</dbReference>
<evidence type="ECO:0000313" key="9">
    <source>
        <dbReference type="Proteomes" id="UP000661280"/>
    </source>
</evidence>
<dbReference type="GO" id="GO:0006412">
    <property type="term" value="P:translation"/>
    <property type="evidence" value="ECO:0007669"/>
    <property type="project" value="TreeGrafter"/>
</dbReference>
<dbReference type="Pfam" id="PF09809">
    <property type="entry name" value="MRP-L27"/>
    <property type="match status" value="1"/>
</dbReference>
<dbReference type="GO" id="GO:0003735">
    <property type="term" value="F:structural constituent of ribosome"/>
    <property type="evidence" value="ECO:0007669"/>
    <property type="project" value="InterPro"/>
</dbReference>
<reference evidence="8" key="2">
    <citation type="submission" date="2021-02" db="EMBL/GenBank/DDBJ databases">
        <title>Aspergillus luchuensis mut. kawachii IFO 4304 genome sequence.</title>
        <authorList>
            <person name="Mori K."/>
            <person name="Kadooka C."/>
            <person name="Goto M."/>
            <person name="Futagami T."/>
        </authorList>
    </citation>
    <scope>NUCLEOTIDE SEQUENCE</scope>
    <source>
        <strain evidence="8">IFO 4308</strain>
    </source>
</reference>
<reference evidence="8" key="1">
    <citation type="submission" date="2021-01" db="EMBL/GenBank/DDBJ databases">
        <authorList>
            <consortium name="Aspergillus luchuensis mut. kawachii IFO 4304 genome sequencing consortium"/>
            <person name="Kazuki M."/>
            <person name="Futagami T."/>
        </authorList>
    </citation>
    <scope>NUCLEOTIDE SEQUENCE</scope>
    <source>
        <strain evidence="8">IFO 4308</strain>
    </source>
</reference>
<protein>
    <recommendedName>
        <fullName evidence="10">50S ribosomal protein YmL27</fullName>
    </recommendedName>
</protein>
<evidence type="ECO:0000313" key="8">
    <source>
        <dbReference type="EMBL" id="BCR95535.1"/>
    </source>
</evidence>
<comment type="subcellular location">
    <subcellularLocation>
        <location evidence="1">Mitochondrion</location>
    </subcellularLocation>
</comment>
<dbReference type="PANTHER" id="PTHR21338:SF0">
    <property type="entry name" value="LARGE RIBOSOMAL SUBUNIT PROTEIN ML41"/>
    <property type="match status" value="1"/>
</dbReference>
<proteinExistence type="inferred from homology"/>
<dbReference type="GO" id="GO:0005762">
    <property type="term" value="C:mitochondrial large ribosomal subunit"/>
    <property type="evidence" value="ECO:0007669"/>
    <property type="project" value="InterPro"/>
</dbReference>
<evidence type="ECO:0000256" key="5">
    <source>
        <dbReference type="ARBA" id="ARBA00023128"/>
    </source>
</evidence>
<keyword evidence="9" id="KW-1185">Reference proteome</keyword>